<dbReference type="Proteomes" id="UP000473648">
    <property type="component" value="Unassembled WGS sequence"/>
</dbReference>
<dbReference type="GO" id="GO:0008483">
    <property type="term" value="F:transaminase activity"/>
    <property type="evidence" value="ECO:0007669"/>
    <property type="project" value="UniProtKB-KW"/>
</dbReference>
<evidence type="ECO:0000256" key="6">
    <source>
        <dbReference type="ARBA" id="ARBA00022898"/>
    </source>
</evidence>
<dbReference type="InterPro" id="IPR000796">
    <property type="entry name" value="Asp_trans"/>
</dbReference>
<protein>
    <submittedName>
        <fullName evidence="8">Aminotransferase class I/II-fold pyridoxal phosphate-dependent enzyme</fullName>
    </submittedName>
</protein>
<dbReference type="Gene3D" id="3.90.1150.10">
    <property type="entry name" value="Aspartate Aminotransferase, domain 1"/>
    <property type="match status" value="1"/>
</dbReference>
<evidence type="ECO:0000256" key="1">
    <source>
        <dbReference type="ARBA" id="ARBA00001933"/>
    </source>
</evidence>
<dbReference type="PANTHER" id="PTHR11879:SF22">
    <property type="entry name" value="ASPARTATE AMINOTRANSFERASE, MITOCHONDRIAL"/>
    <property type="match status" value="1"/>
</dbReference>
<dbReference type="Gene3D" id="3.40.640.10">
    <property type="entry name" value="Type I PLP-dependent aspartate aminotransferase-like (Major domain)"/>
    <property type="match status" value="1"/>
</dbReference>
<dbReference type="AlphaFoldDB" id="A0A6L5GRN7"/>
<comment type="similarity">
    <text evidence="2">Belongs to the class-I pyridoxal-phosphate-dependent aminotransferase family.</text>
</comment>
<evidence type="ECO:0000256" key="5">
    <source>
        <dbReference type="ARBA" id="ARBA00022679"/>
    </source>
</evidence>
<evidence type="ECO:0000259" key="7">
    <source>
        <dbReference type="Pfam" id="PF00155"/>
    </source>
</evidence>
<comment type="cofactor">
    <cofactor evidence="1">
        <name>pyridoxal 5'-phosphate</name>
        <dbReference type="ChEBI" id="CHEBI:597326"/>
    </cofactor>
</comment>
<dbReference type="GO" id="GO:0006520">
    <property type="term" value="P:amino acid metabolic process"/>
    <property type="evidence" value="ECO:0007669"/>
    <property type="project" value="InterPro"/>
</dbReference>
<dbReference type="SUPFAM" id="SSF53383">
    <property type="entry name" value="PLP-dependent transferases"/>
    <property type="match status" value="1"/>
</dbReference>
<proteinExistence type="inferred from homology"/>
<comment type="caution">
    <text evidence="8">The sequence shown here is derived from an EMBL/GenBank/DDBJ whole genome shotgun (WGS) entry which is preliminary data.</text>
</comment>
<evidence type="ECO:0000256" key="4">
    <source>
        <dbReference type="ARBA" id="ARBA00022576"/>
    </source>
</evidence>
<dbReference type="Pfam" id="PF00155">
    <property type="entry name" value="Aminotran_1_2"/>
    <property type="match status" value="1"/>
</dbReference>
<reference evidence="8" key="1">
    <citation type="journal article" date="2020" name="Appl. Environ. Microbiol.">
        <title>Medium-Chain Fatty Acid Synthesis by 'Candidatus Weimeria bifida' gen. nov., sp. nov., and 'Candidatus Pseudoramibacter fermentans' sp. nov.</title>
        <authorList>
            <person name="Scarborough M.J."/>
            <person name="Myers K.S."/>
            <person name="Donohue T.J."/>
            <person name="Noguera D.R."/>
        </authorList>
    </citation>
    <scope>NUCLEOTIDE SEQUENCE</scope>
    <source>
        <strain evidence="8">EUB1.1</strain>
    </source>
</reference>
<evidence type="ECO:0000313" key="8">
    <source>
        <dbReference type="EMBL" id="MQM72877.1"/>
    </source>
</evidence>
<dbReference type="InterPro" id="IPR015424">
    <property type="entry name" value="PyrdxlP-dep_Trfase"/>
</dbReference>
<keyword evidence="9" id="KW-1185">Reference proteome</keyword>
<dbReference type="InterPro" id="IPR004839">
    <property type="entry name" value="Aminotransferase_I/II_large"/>
</dbReference>
<gene>
    <name evidence="8" type="ORF">FRC53_05545</name>
</gene>
<dbReference type="InterPro" id="IPR015421">
    <property type="entry name" value="PyrdxlP-dep_Trfase_major"/>
</dbReference>
<keyword evidence="5" id="KW-0808">Transferase</keyword>
<dbReference type="PANTHER" id="PTHR11879">
    <property type="entry name" value="ASPARTATE AMINOTRANSFERASE"/>
    <property type="match status" value="1"/>
</dbReference>
<organism evidence="8 9">
    <name type="scientific">Candidatus Pseudoramibacter fermentans</name>
    <dbReference type="NCBI Taxonomy" id="2594427"/>
    <lineage>
        <taxon>Bacteria</taxon>
        <taxon>Bacillati</taxon>
        <taxon>Bacillota</taxon>
        <taxon>Clostridia</taxon>
        <taxon>Eubacteriales</taxon>
        <taxon>Eubacteriaceae</taxon>
        <taxon>Pseudoramibacter</taxon>
    </lineage>
</organism>
<dbReference type="EMBL" id="VOGB01000004">
    <property type="protein sequence ID" value="MQM72877.1"/>
    <property type="molecule type" value="Genomic_DNA"/>
</dbReference>
<dbReference type="InterPro" id="IPR015422">
    <property type="entry name" value="PyrdxlP-dep_Trfase_small"/>
</dbReference>
<dbReference type="CDD" id="cd00609">
    <property type="entry name" value="AAT_like"/>
    <property type="match status" value="1"/>
</dbReference>
<dbReference type="GO" id="GO:0030170">
    <property type="term" value="F:pyridoxal phosphate binding"/>
    <property type="evidence" value="ECO:0007669"/>
    <property type="project" value="InterPro"/>
</dbReference>
<evidence type="ECO:0000256" key="3">
    <source>
        <dbReference type="ARBA" id="ARBA00011738"/>
    </source>
</evidence>
<comment type="subunit">
    <text evidence="3">Homodimer.</text>
</comment>
<dbReference type="GO" id="GO:0042802">
    <property type="term" value="F:identical protein binding"/>
    <property type="evidence" value="ECO:0007669"/>
    <property type="project" value="TreeGrafter"/>
</dbReference>
<name>A0A6L5GRN7_9FIRM</name>
<sequence>MEELMSNRMVISSSVREAGNDPIFHIAELAKKRIAEVGHEPVINSTIGSLMDDDGNLVAFDSVYSTFRNLKDTEIAAYASIAGIPEFLENVVYACFKHHKPDGYIEAVATPGGTGAVRNAIANYSEIGDEVLVQDWHWAPYGTIAQENRRKITTFELFDENGNFNFKSYENKVLELLEKQKRILTILNTPAHNPTGYNISDDEWKQLVEFYTKTANEHPDWRIIVLCDIAYIDFAGKGESARQFMEILSGMPENVLPLYAYSASKAMTMYGLRNGALLCVAPTQEIADEFKASCSFSNRGTWSNGTRSAQATLAKIISNDQLREAYEAEQADWRNTLQTRAKAFMDSAKEVGLKTCTYRDGFFISIPCENREAIRDYLADQKNFFIVALKKGLRFAPCAVNEEKCGRAPALIKAAIDKFD</sequence>
<accession>A0A6L5GRN7</accession>
<feature type="domain" description="Aminotransferase class I/classII large" evidence="7">
    <location>
        <begin position="42"/>
        <end position="408"/>
    </location>
</feature>
<evidence type="ECO:0000256" key="2">
    <source>
        <dbReference type="ARBA" id="ARBA00007441"/>
    </source>
</evidence>
<keyword evidence="6" id="KW-0663">Pyridoxal phosphate</keyword>
<keyword evidence="4 8" id="KW-0032">Aminotransferase</keyword>
<evidence type="ECO:0000313" key="9">
    <source>
        <dbReference type="Proteomes" id="UP000473648"/>
    </source>
</evidence>